<dbReference type="FunFam" id="1.10.1170.10:FF:000002">
    <property type="entry name" value="Baculoviral IAP repeat containing 7"/>
    <property type="match status" value="1"/>
</dbReference>
<dbReference type="InterPro" id="IPR001841">
    <property type="entry name" value="Znf_RING"/>
</dbReference>
<feature type="domain" description="RING-type" evidence="9">
    <location>
        <begin position="281"/>
        <end position="317"/>
    </location>
</feature>
<dbReference type="Proteomes" id="UP000594260">
    <property type="component" value="Unplaced"/>
</dbReference>
<dbReference type="EnsemblMetazoa" id="XM_022810653">
    <property type="protein sequence ID" value="XP_022666388"/>
    <property type="gene ID" value="LOC111252540"/>
</dbReference>
<dbReference type="OMA" id="LNSECTI"/>
<evidence type="ECO:0000256" key="8">
    <source>
        <dbReference type="SAM" id="MobiDB-lite"/>
    </source>
</evidence>
<accession>A0A7M7KGE0</accession>
<evidence type="ECO:0000256" key="7">
    <source>
        <dbReference type="SAM" id="Coils"/>
    </source>
</evidence>
<dbReference type="GO" id="GO:0008270">
    <property type="term" value="F:zinc ion binding"/>
    <property type="evidence" value="ECO:0007669"/>
    <property type="project" value="UniProtKB-KW"/>
</dbReference>
<evidence type="ECO:0000256" key="6">
    <source>
        <dbReference type="PROSITE-ProRule" id="PRU00175"/>
    </source>
</evidence>
<dbReference type="RefSeq" id="XP_022666388.1">
    <property type="nucleotide sequence ID" value="XM_022810653.1"/>
</dbReference>
<dbReference type="SMART" id="SM00364">
    <property type="entry name" value="LRR_BAC"/>
    <property type="match status" value="3"/>
</dbReference>
<dbReference type="PANTHER" id="PTHR48051">
    <property type="match status" value="1"/>
</dbReference>
<feature type="region of interest" description="Disordered" evidence="8">
    <location>
        <begin position="165"/>
        <end position="189"/>
    </location>
</feature>
<keyword evidence="4 6" id="KW-0863">Zinc-finger</keyword>
<evidence type="ECO:0000256" key="3">
    <source>
        <dbReference type="ARBA" id="ARBA00022737"/>
    </source>
</evidence>
<dbReference type="GO" id="GO:0005737">
    <property type="term" value="C:cytoplasm"/>
    <property type="evidence" value="ECO:0007669"/>
    <property type="project" value="TreeGrafter"/>
</dbReference>
<dbReference type="SUPFAM" id="SSF52058">
    <property type="entry name" value="L domain-like"/>
    <property type="match status" value="1"/>
</dbReference>
<keyword evidence="7" id="KW-0175">Coiled coil</keyword>
<dbReference type="Pfam" id="PF13855">
    <property type="entry name" value="LRR_8"/>
    <property type="match status" value="1"/>
</dbReference>
<keyword evidence="2" id="KW-0479">Metal-binding</keyword>
<dbReference type="SMART" id="SM00184">
    <property type="entry name" value="RING"/>
    <property type="match status" value="1"/>
</dbReference>
<evidence type="ECO:0000313" key="11">
    <source>
        <dbReference type="Proteomes" id="UP000594260"/>
    </source>
</evidence>
<evidence type="ECO:0000256" key="5">
    <source>
        <dbReference type="ARBA" id="ARBA00022833"/>
    </source>
</evidence>
<dbReference type="InterPro" id="IPR001611">
    <property type="entry name" value="Leu-rich_rpt"/>
</dbReference>
<evidence type="ECO:0000313" key="10">
    <source>
        <dbReference type="EnsemblMetazoa" id="XP_022666388"/>
    </source>
</evidence>
<dbReference type="SMART" id="SM00369">
    <property type="entry name" value="LRR_TYP"/>
    <property type="match status" value="3"/>
</dbReference>
<evidence type="ECO:0000259" key="9">
    <source>
        <dbReference type="PROSITE" id="PS50089"/>
    </source>
</evidence>
<evidence type="ECO:0000256" key="4">
    <source>
        <dbReference type="ARBA" id="ARBA00022771"/>
    </source>
</evidence>
<evidence type="ECO:0000256" key="1">
    <source>
        <dbReference type="ARBA" id="ARBA00022614"/>
    </source>
</evidence>
<keyword evidence="3" id="KW-0677">Repeat</keyword>
<keyword evidence="11" id="KW-1185">Reference proteome</keyword>
<name>A0A7M7KGE0_VARDE</name>
<keyword evidence="5" id="KW-0862">Zinc</keyword>
<protein>
    <recommendedName>
        <fullName evidence="9">RING-type domain-containing protein</fullName>
    </recommendedName>
</protein>
<dbReference type="Pfam" id="PF13920">
    <property type="entry name" value="zf-C3HC4_3"/>
    <property type="match status" value="1"/>
</dbReference>
<dbReference type="PROSITE" id="PS50089">
    <property type="entry name" value="ZF_RING_2"/>
    <property type="match status" value="1"/>
</dbReference>
<reference evidence="10" key="1">
    <citation type="submission" date="2021-01" db="UniProtKB">
        <authorList>
            <consortium name="EnsemblMetazoa"/>
        </authorList>
    </citation>
    <scope>IDENTIFICATION</scope>
</reference>
<dbReference type="KEGG" id="vde:111252540"/>
<dbReference type="OrthoDB" id="1711136at2759"/>
<dbReference type="Gene3D" id="3.30.40.10">
    <property type="entry name" value="Zinc/RING finger domain, C3HC4 (zinc finger)"/>
    <property type="match status" value="1"/>
</dbReference>
<dbReference type="InterPro" id="IPR050216">
    <property type="entry name" value="LRR_domain-containing"/>
</dbReference>
<dbReference type="SUPFAM" id="SSF57850">
    <property type="entry name" value="RING/U-box"/>
    <property type="match status" value="1"/>
</dbReference>
<dbReference type="AlphaFoldDB" id="A0A7M7KGE0"/>
<dbReference type="PROSITE" id="PS51450">
    <property type="entry name" value="LRR"/>
    <property type="match status" value="1"/>
</dbReference>
<dbReference type="GeneID" id="111252540"/>
<evidence type="ECO:0000256" key="2">
    <source>
        <dbReference type="ARBA" id="ARBA00022723"/>
    </source>
</evidence>
<sequence>MFLFKGSTKSTPTMSEQDQAALQRRLYLAENTPEPVFDLSECHLTEVPSGVPAKCRVFRKTSLLLQKNCLTALPDLRDLVLLTVLDVSCNQLKKLPDSIGCLVNLITLDVHSNQLLKLPSSVAKLRCLRTLDVSDNRLSFLPQGVRQLGCTIRAEGCPLLEQVDLPKEPGGLPGSPKESPQEESPNLGSVWDRRERMLRQLREQVADVEERLYELTVSEYEKRDRRQNYNMMSIAEERVQLAANLNDLITKRELQLSEFRAAGVSPQTLQFEDSGVVDRDCVVCLESGLQLVVLMPCGHVCVCRQCAEQMSHCPLCREPLSSENKISLGE</sequence>
<proteinExistence type="predicted"/>
<dbReference type="InterPro" id="IPR013083">
    <property type="entry name" value="Znf_RING/FYVE/PHD"/>
</dbReference>
<keyword evidence="1" id="KW-0433">Leucine-rich repeat</keyword>
<dbReference type="PANTHER" id="PTHR48051:SF1">
    <property type="entry name" value="RAS SUPPRESSOR PROTEIN 1"/>
    <property type="match status" value="1"/>
</dbReference>
<feature type="coiled-coil region" evidence="7">
    <location>
        <begin position="191"/>
        <end position="218"/>
    </location>
</feature>
<dbReference type="InParanoid" id="A0A7M7KGE0"/>
<dbReference type="Gene3D" id="3.80.10.10">
    <property type="entry name" value="Ribonuclease Inhibitor"/>
    <property type="match status" value="1"/>
</dbReference>
<organism evidence="10 11">
    <name type="scientific">Varroa destructor</name>
    <name type="common">Honeybee mite</name>
    <dbReference type="NCBI Taxonomy" id="109461"/>
    <lineage>
        <taxon>Eukaryota</taxon>
        <taxon>Metazoa</taxon>
        <taxon>Ecdysozoa</taxon>
        <taxon>Arthropoda</taxon>
        <taxon>Chelicerata</taxon>
        <taxon>Arachnida</taxon>
        <taxon>Acari</taxon>
        <taxon>Parasitiformes</taxon>
        <taxon>Mesostigmata</taxon>
        <taxon>Gamasina</taxon>
        <taxon>Dermanyssoidea</taxon>
        <taxon>Varroidae</taxon>
        <taxon>Varroa</taxon>
    </lineage>
</organism>
<dbReference type="InterPro" id="IPR032675">
    <property type="entry name" value="LRR_dom_sf"/>
</dbReference>
<dbReference type="InterPro" id="IPR003591">
    <property type="entry name" value="Leu-rich_rpt_typical-subtyp"/>
</dbReference>